<evidence type="ECO:0000313" key="2">
    <source>
        <dbReference type="Proteomes" id="UP000692954"/>
    </source>
</evidence>
<sequence>MSETNYYQKFGVNQSVQNSESPKLLTPILKIHHSKSDGDIDTRKDTFGNFIKPGQKKHRIQFKDKNEVFIVENWKQYNSDMANQESPCLCTIL</sequence>
<keyword evidence="2" id="KW-1185">Reference proteome</keyword>
<accession>A0A8S1PK47</accession>
<name>A0A8S1PK47_9CILI</name>
<proteinExistence type="predicted"/>
<dbReference type="Proteomes" id="UP000692954">
    <property type="component" value="Unassembled WGS sequence"/>
</dbReference>
<reference evidence="1" key="1">
    <citation type="submission" date="2021-01" db="EMBL/GenBank/DDBJ databases">
        <authorList>
            <consortium name="Genoscope - CEA"/>
            <person name="William W."/>
        </authorList>
    </citation>
    <scope>NUCLEOTIDE SEQUENCE</scope>
</reference>
<comment type="caution">
    <text evidence="1">The sequence shown here is derived from an EMBL/GenBank/DDBJ whole genome shotgun (WGS) entry which is preliminary data.</text>
</comment>
<dbReference type="AlphaFoldDB" id="A0A8S1PK47"/>
<dbReference type="EMBL" id="CAJJDN010000079">
    <property type="protein sequence ID" value="CAD8103163.1"/>
    <property type="molecule type" value="Genomic_DNA"/>
</dbReference>
<gene>
    <name evidence="1" type="ORF">PSON_ATCC_30995.1.T0790160</name>
</gene>
<dbReference type="OrthoDB" id="286361at2759"/>
<protein>
    <submittedName>
        <fullName evidence="1">Uncharacterized protein</fullName>
    </submittedName>
</protein>
<evidence type="ECO:0000313" key="1">
    <source>
        <dbReference type="EMBL" id="CAD8103163.1"/>
    </source>
</evidence>
<organism evidence="1 2">
    <name type="scientific">Paramecium sonneborni</name>
    <dbReference type="NCBI Taxonomy" id="65129"/>
    <lineage>
        <taxon>Eukaryota</taxon>
        <taxon>Sar</taxon>
        <taxon>Alveolata</taxon>
        <taxon>Ciliophora</taxon>
        <taxon>Intramacronucleata</taxon>
        <taxon>Oligohymenophorea</taxon>
        <taxon>Peniculida</taxon>
        <taxon>Parameciidae</taxon>
        <taxon>Paramecium</taxon>
    </lineage>
</organism>